<dbReference type="InterPro" id="IPR011004">
    <property type="entry name" value="Trimer_LpxA-like_sf"/>
</dbReference>
<dbReference type="Proteomes" id="UP000789901">
    <property type="component" value="Unassembled WGS sequence"/>
</dbReference>
<reference evidence="1 2" key="1">
    <citation type="submission" date="2021-06" db="EMBL/GenBank/DDBJ databases">
        <authorList>
            <person name="Kallberg Y."/>
            <person name="Tangrot J."/>
            <person name="Rosling A."/>
        </authorList>
    </citation>
    <scope>NUCLEOTIDE SEQUENCE [LARGE SCALE GENOMIC DNA]</scope>
    <source>
        <strain evidence="1 2">120-4 pot B 10/14</strain>
    </source>
</reference>
<proteinExistence type="predicted"/>
<sequence length="225" mass="26158">DPYGAKELLCVKGCPCGAREVFKSFVNDNLRNEESFTLDPDAKKSLFHSNLCDANHTIVHNHFATYDHSVVYEHSVIYEHSVVHKNSVVHEHSVVHDYSIVHNNSFFQEAKNGAEYENDTKVELLHPVAVEMSFNKWEEIDEWLKFHRLEQGFAFTITHSDKDKSNNLPRRCIYACTRGQTYTPRKEAHINESYNTEHNTCGCKFRINTYSQKQNNQIHITKVKN</sequence>
<evidence type="ECO:0000313" key="1">
    <source>
        <dbReference type="EMBL" id="CAG8835135.1"/>
    </source>
</evidence>
<keyword evidence="2" id="KW-1185">Reference proteome</keyword>
<comment type="caution">
    <text evidence="1">The sequence shown here is derived from an EMBL/GenBank/DDBJ whole genome shotgun (WGS) entry which is preliminary data.</text>
</comment>
<dbReference type="EMBL" id="CAJVQB010050874">
    <property type="protein sequence ID" value="CAG8835135.1"/>
    <property type="molecule type" value="Genomic_DNA"/>
</dbReference>
<protein>
    <submittedName>
        <fullName evidence="1">45892_t:CDS:1</fullName>
    </submittedName>
</protein>
<organism evidence="1 2">
    <name type="scientific">Gigaspora margarita</name>
    <dbReference type="NCBI Taxonomy" id="4874"/>
    <lineage>
        <taxon>Eukaryota</taxon>
        <taxon>Fungi</taxon>
        <taxon>Fungi incertae sedis</taxon>
        <taxon>Mucoromycota</taxon>
        <taxon>Glomeromycotina</taxon>
        <taxon>Glomeromycetes</taxon>
        <taxon>Diversisporales</taxon>
        <taxon>Gigasporaceae</taxon>
        <taxon>Gigaspora</taxon>
    </lineage>
</organism>
<feature type="non-terminal residue" evidence="1">
    <location>
        <position position="1"/>
    </location>
</feature>
<dbReference type="Gene3D" id="2.160.10.10">
    <property type="entry name" value="Hexapeptide repeat proteins"/>
    <property type="match status" value="1"/>
</dbReference>
<gene>
    <name evidence="1" type="ORF">GMARGA_LOCUS32415</name>
</gene>
<evidence type="ECO:0000313" key="2">
    <source>
        <dbReference type="Proteomes" id="UP000789901"/>
    </source>
</evidence>
<name>A0ABN7WML6_GIGMA</name>
<accession>A0ABN7WML6</accession>
<dbReference type="SUPFAM" id="SSF51161">
    <property type="entry name" value="Trimeric LpxA-like enzymes"/>
    <property type="match status" value="1"/>
</dbReference>